<accession>A0A6G1EHA7</accession>
<evidence type="ECO:0000313" key="1">
    <source>
        <dbReference type="EMBL" id="KAF0923343.1"/>
    </source>
</evidence>
<reference evidence="1 2" key="1">
    <citation type="submission" date="2019-11" db="EMBL/GenBank/DDBJ databases">
        <title>Whole genome sequence of Oryza granulata.</title>
        <authorList>
            <person name="Li W."/>
        </authorList>
    </citation>
    <scope>NUCLEOTIDE SEQUENCE [LARGE SCALE GENOMIC DNA]</scope>
    <source>
        <strain evidence="2">cv. Menghai</strain>
        <tissue evidence="1">Leaf</tissue>
    </source>
</reference>
<sequence length="61" mass="6897">DSMSVWCKGHACRWDSATTVAQLLLPLVYGPQYIYRWDGCSYRLIMILHPLAAPVYPAINA</sequence>
<gene>
    <name evidence="1" type="ORF">E2562_005302</name>
</gene>
<keyword evidence="2" id="KW-1185">Reference proteome</keyword>
<comment type="caution">
    <text evidence="1">The sequence shown here is derived from an EMBL/GenBank/DDBJ whole genome shotgun (WGS) entry which is preliminary data.</text>
</comment>
<protein>
    <submittedName>
        <fullName evidence="1">Uncharacterized protein</fullName>
    </submittedName>
</protein>
<feature type="non-terminal residue" evidence="1">
    <location>
        <position position="1"/>
    </location>
</feature>
<dbReference type="EMBL" id="SPHZ02000003">
    <property type="protein sequence ID" value="KAF0923343.1"/>
    <property type="molecule type" value="Genomic_DNA"/>
</dbReference>
<name>A0A6G1EHA7_9ORYZ</name>
<evidence type="ECO:0000313" key="2">
    <source>
        <dbReference type="Proteomes" id="UP000479710"/>
    </source>
</evidence>
<dbReference type="AlphaFoldDB" id="A0A6G1EHA7"/>
<dbReference type="Proteomes" id="UP000479710">
    <property type="component" value="Unassembled WGS sequence"/>
</dbReference>
<proteinExistence type="predicted"/>
<organism evidence="1 2">
    <name type="scientific">Oryza meyeriana var. granulata</name>
    <dbReference type="NCBI Taxonomy" id="110450"/>
    <lineage>
        <taxon>Eukaryota</taxon>
        <taxon>Viridiplantae</taxon>
        <taxon>Streptophyta</taxon>
        <taxon>Embryophyta</taxon>
        <taxon>Tracheophyta</taxon>
        <taxon>Spermatophyta</taxon>
        <taxon>Magnoliopsida</taxon>
        <taxon>Liliopsida</taxon>
        <taxon>Poales</taxon>
        <taxon>Poaceae</taxon>
        <taxon>BOP clade</taxon>
        <taxon>Oryzoideae</taxon>
        <taxon>Oryzeae</taxon>
        <taxon>Oryzinae</taxon>
        <taxon>Oryza</taxon>
        <taxon>Oryza meyeriana</taxon>
    </lineage>
</organism>